<proteinExistence type="predicted"/>
<dbReference type="EMBL" id="JAPCWZ010000007">
    <property type="protein sequence ID" value="KAK8856482.1"/>
    <property type="molecule type" value="Genomic_DNA"/>
</dbReference>
<comment type="caution">
    <text evidence="1">The sequence shown here is derived from an EMBL/GenBank/DDBJ whole genome shotgun (WGS) entry which is preliminary data.</text>
</comment>
<reference evidence="1 2" key="1">
    <citation type="journal article" date="2024" name="IMA Fungus">
        <title>Apiospora arundinis, a panoply of carbohydrate-active enzymes and secondary metabolites.</title>
        <authorList>
            <person name="Sorensen T."/>
            <person name="Petersen C."/>
            <person name="Muurmann A.T."/>
            <person name="Christiansen J.V."/>
            <person name="Brundto M.L."/>
            <person name="Overgaard C.K."/>
            <person name="Boysen A.T."/>
            <person name="Wollenberg R.D."/>
            <person name="Larsen T.O."/>
            <person name="Sorensen J.L."/>
            <person name="Nielsen K.L."/>
            <person name="Sondergaard T.E."/>
        </authorList>
    </citation>
    <scope>NUCLEOTIDE SEQUENCE [LARGE SCALE GENOMIC DNA]</scope>
    <source>
        <strain evidence="1 2">AAU 773</strain>
    </source>
</reference>
<dbReference type="Proteomes" id="UP001390339">
    <property type="component" value="Unassembled WGS sequence"/>
</dbReference>
<evidence type="ECO:0000313" key="1">
    <source>
        <dbReference type="EMBL" id="KAK8856482.1"/>
    </source>
</evidence>
<name>A0ABR2I2S2_9PEZI</name>
<keyword evidence="2" id="KW-1185">Reference proteome</keyword>
<accession>A0ABR2I2S2</accession>
<protein>
    <submittedName>
        <fullName evidence="1">Uncharacterized protein</fullName>
    </submittedName>
</protein>
<organism evidence="1 2">
    <name type="scientific">Apiospora arundinis</name>
    <dbReference type="NCBI Taxonomy" id="335852"/>
    <lineage>
        <taxon>Eukaryota</taxon>
        <taxon>Fungi</taxon>
        <taxon>Dikarya</taxon>
        <taxon>Ascomycota</taxon>
        <taxon>Pezizomycotina</taxon>
        <taxon>Sordariomycetes</taxon>
        <taxon>Xylariomycetidae</taxon>
        <taxon>Amphisphaeriales</taxon>
        <taxon>Apiosporaceae</taxon>
        <taxon>Apiospora</taxon>
    </lineage>
</organism>
<sequence length="87" mass="9881">MVAPEGTRFEHHDFVVISVGFDVSRPNIGVAQARFYSVASGLHGTQQAWDRLREERFFQPVELGVLAVGSLFFLEHCNFPDVSERWS</sequence>
<evidence type="ECO:0000313" key="2">
    <source>
        <dbReference type="Proteomes" id="UP001390339"/>
    </source>
</evidence>
<gene>
    <name evidence="1" type="ORF">PGQ11_012394</name>
</gene>